<comment type="subcellular location">
    <subcellularLocation>
        <location evidence="1">Cell inner membrane</location>
        <topology evidence="1">Multi-pass membrane protein</topology>
    </subcellularLocation>
</comment>
<protein>
    <submittedName>
        <fullName evidence="13">Cytochrome c-type biogenesis protein CcmF</fullName>
    </submittedName>
</protein>
<evidence type="ECO:0000256" key="7">
    <source>
        <dbReference type="ARBA" id="ARBA00022989"/>
    </source>
</evidence>
<evidence type="ECO:0000256" key="5">
    <source>
        <dbReference type="ARBA" id="ARBA00022692"/>
    </source>
</evidence>
<evidence type="ECO:0000313" key="14">
    <source>
        <dbReference type="Proteomes" id="UP000295724"/>
    </source>
</evidence>
<feature type="transmembrane region" description="Helical" evidence="10">
    <location>
        <begin position="96"/>
        <end position="113"/>
    </location>
</feature>
<keyword evidence="6" id="KW-0201">Cytochrome c-type biogenesis</keyword>
<dbReference type="InterPro" id="IPR002541">
    <property type="entry name" value="Cyt_c_assembly"/>
</dbReference>
<name>A0A4V3DH04_9GAMM</name>
<dbReference type="Pfam" id="PF01578">
    <property type="entry name" value="Cytochrom_C_asm"/>
    <property type="match status" value="1"/>
</dbReference>
<feature type="transmembrane region" description="Helical" evidence="10">
    <location>
        <begin position="604"/>
        <end position="624"/>
    </location>
</feature>
<gene>
    <name evidence="13" type="ORF">C8D91_2858</name>
</gene>
<feature type="transmembrane region" description="Helical" evidence="10">
    <location>
        <begin position="274"/>
        <end position="292"/>
    </location>
</feature>
<feature type="transmembrane region" description="Helical" evidence="10">
    <location>
        <begin position="420"/>
        <end position="442"/>
    </location>
</feature>
<keyword evidence="14" id="KW-1185">Reference proteome</keyword>
<feature type="transmembrane region" description="Helical" evidence="10">
    <location>
        <begin position="177"/>
        <end position="197"/>
    </location>
</feature>
<evidence type="ECO:0000256" key="8">
    <source>
        <dbReference type="ARBA" id="ARBA00023136"/>
    </source>
</evidence>
<dbReference type="PRINTS" id="PR01411">
    <property type="entry name" value="CCMFBIOGNSIS"/>
</dbReference>
<dbReference type="RefSeq" id="WP_099020124.1">
    <property type="nucleotide sequence ID" value="NZ_NIHB01000006.1"/>
</dbReference>
<accession>A0A4V3DH04</accession>
<comment type="function">
    <text evidence="9">Required for the biogenesis of c-type cytochromes. Possible subunit of a heme lyase.</text>
</comment>
<dbReference type="InterPro" id="IPR003568">
    <property type="entry name" value="Cyt_c_biogenesis_CcmF"/>
</dbReference>
<evidence type="ECO:0000256" key="4">
    <source>
        <dbReference type="ARBA" id="ARBA00022519"/>
    </source>
</evidence>
<proteinExistence type="inferred from homology"/>
<dbReference type="GO" id="GO:0015232">
    <property type="term" value="F:heme transmembrane transporter activity"/>
    <property type="evidence" value="ECO:0007669"/>
    <property type="project" value="InterPro"/>
</dbReference>
<dbReference type="GO" id="GO:0005886">
    <property type="term" value="C:plasma membrane"/>
    <property type="evidence" value="ECO:0007669"/>
    <property type="project" value="UniProtKB-SubCell"/>
</dbReference>
<feature type="transmembrane region" description="Helical" evidence="10">
    <location>
        <begin position="312"/>
        <end position="331"/>
    </location>
</feature>
<feature type="transmembrane region" description="Helical" evidence="10">
    <location>
        <begin position="41"/>
        <end position="63"/>
    </location>
</feature>
<feature type="transmembrane region" description="Helical" evidence="10">
    <location>
        <begin position="351"/>
        <end position="375"/>
    </location>
</feature>
<dbReference type="InterPro" id="IPR032523">
    <property type="entry name" value="CcmF_C"/>
</dbReference>
<dbReference type="Proteomes" id="UP000295724">
    <property type="component" value="Unassembled WGS sequence"/>
</dbReference>
<comment type="caution">
    <text evidence="13">The sequence shown here is derived from an EMBL/GenBank/DDBJ whole genome shotgun (WGS) entry which is preliminary data.</text>
</comment>
<feature type="transmembrane region" description="Helical" evidence="10">
    <location>
        <begin position="249"/>
        <end position="265"/>
    </location>
</feature>
<keyword evidence="7 10" id="KW-1133">Transmembrane helix</keyword>
<dbReference type="PANTHER" id="PTHR43653">
    <property type="entry name" value="CYTOCHROME C ASSEMBLY PROTEIN-RELATED"/>
    <property type="match status" value="1"/>
</dbReference>
<dbReference type="AlphaFoldDB" id="A0A4V3DH04"/>
<dbReference type="Pfam" id="PF16327">
    <property type="entry name" value="CcmF_C"/>
    <property type="match status" value="1"/>
</dbReference>
<evidence type="ECO:0000256" key="2">
    <source>
        <dbReference type="ARBA" id="ARBA00009186"/>
    </source>
</evidence>
<feature type="domain" description="Cytochrome c assembly protein" evidence="11">
    <location>
        <begin position="89"/>
        <end position="295"/>
    </location>
</feature>
<dbReference type="PANTHER" id="PTHR43653:SF1">
    <property type="entry name" value="CYTOCHROME C-TYPE BIOGENESIS PROTEIN CCMF"/>
    <property type="match status" value="1"/>
</dbReference>
<feature type="transmembrane region" description="Helical" evidence="10">
    <location>
        <begin position="475"/>
        <end position="495"/>
    </location>
</feature>
<sequence>MLASIGQFLLILSLTTAVVLMLLPMIGYYKNNDSLMRTGRPLAYLLFVLVFSTFAILVSLFVLQDFSVTYVWQHSSLALPLRYRITATWGAHEGSVLMWITVQALWIAAVARYSRSLSLSQISRVLSVLGIIATGFIAFVLFASNPFEITNPAPLDGRDLNPLLQDFGMIIHPPLLYFGYVGMSVAFSLAVAALIGGQIDEKWIRWSRRWTNLAWAFLTIGIILGSWWAYYELGWGGWWFWDPVENASFLPWLAGTALIHVQAVSERKNAFRGWTVLLAIIAFSLCVLGTFLVRSGSITSVHSFAADPFRGIFILVLLAIYAGGALTLYALRVNQLKSKDAINLESKETMLLGNSLVFITATFTILLGTLFPMIFEAMGKKISVGSPYFGLMFFLIMIPMAVLLPLGAQMKWHKDKMSSAVKALLPHFFIAGLLTVLAYFAFDGLNLRATAGVFGGFWIASTSIMQIIKFPGKPNAGFIGMSVAHLGVAVFLFGMSMTEHKDVEKDLLLKPGQTTQVAGYDFTFNGVTSIQIENYRAQQGSILVSQDGQPLVELHPQKRHYPKQQQPMTEADIYPGFTKDIYVSLGEQINDKGDWAVRIYIKPFIRWMWFGGLMMMAGALIALFNKRNKRLEQQQVDQVMKERLKLS</sequence>
<feature type="transmembrane region" description="Helical" evidence="10">
    <location>
        <begin position="387"/>
        <end position="408"/>
    </location>
</feature>
<organism evidence="13 14">
    <name type="scientific">Marinicella litoralis</name>
    <dbReference type="NCBI Taxonomy" id="644220"/>
    <lineage>
        <taxon>Bacteria</taxon>
        <taxon>Pseudomonadati</taxon>
        <taxon>Pseudomonadota</taxon>
        <taxon>Gammaproteobacteria</taxon>
        <taxon>Lysobacterales</taxon>
        <taxon>Marinicellaceae</taxon>
        <taxon>Marinicella</taxon>
    </lineage>
</organism>
<evidence type="ECO:0000259" key="11">
    <source>
        <dbReference type="Pfam" id="PF01578"/>
    </source>
</evidence>
<comment type="similarity">
    <text evidence="2">Belongs to the CcmF/CycK/Ccl1/NrfE/CcsA family.</text>
</comment>
<dbReference type="InterPro" id="IPR003567">
    <property type="entry name" value="Cyt_c_biogenesis"/>
</dbReference>
<dbReference type="NCBIfam" id="NF007691">
    <property type="entry name" value="PRK10369.1"/>
    <property type="match status" value="1"/>
</dbReference>
<feature type="transmembrane region" description="Helical" evidence="10">
    <location>
        <begin position="6"/>
        <end position="29"/>
    </location>
</feature>
<evidence type="ECO:0000256" key="10">
    <source>
        <dbReference type="SAM" id="Phobius"/>
    </source>
</evidence>
<evidence type="ECO:0000256" key="6">
    <source>
        <dbReference type="ARBA" id="ARBA00022748"/>
    </source>
</evidence>
<feature type="domain" description="Cytochrome c-type biogenesis protein CcmF C-terminal" evidence="12">
    <location>
        <begin position="315"/>
        <end position="626"/>
    </location>
</feature>
<dbReference type="GO" id="GO:0020037">
    <property type="term" value="F:heme binding"/>
    <property type="evidence" value="ECO:0007669"/>
    <property type="project" value="InterPro"/>
</dbReference>
<dbReference type="PRINTS" id="PR01410">
    <property type="entry name" value="CCBIOGENESIS"/>
</dbReference>
<keyword evidence="8 10" id="KW-0472">Membrane</keyword>
<evidence type="ECO:0000256" key="1">
    <source>
        <dbReference type="ARBA" id="ARBA00004429"/>
    </source>
</evidence>
<keyword evidence="4" id="KW-0997">Cell inner membrane</keyword>
<reference evidence="13 14" key="1">
    <citation type="submission" date="2019-03" db="EMBL/GenBank/DDBJ databases">
        <title>Genomic Encyclopedia of Type Strains, Phase IV (KMG-IV): sequencing the most valuable type-strain genomes for metagenomic binning, comparative biology and taxonomic classification.</title>
        <authorList>
            <person name="Goeker M."/>
        </authorList>
    </citation>
    <scope>NUCLEOTIDE SEQUENCE [LARGE SCALE GENOMIC DNA]</scope>
    <source>
        <strain evidence="13 14">DSM 25488</strain>
    </source>
</reference>
<evidence type="ECO:0000259" key="12">
    <source>
        <dbReference type="Pfam" id="PF16327"/>
    </source>
</evidence>
<feature type="transmembrane region" description="Helical" evidence="10">
    <location>
        <begin position="209"/>
        <end position="229"/>
    </location>
</feature>
<dbReference type="GO" id="GO:0017004">
    <property type="term" value="P:cytochrome complex assembly"/>
    <property type="evidence" value="ECO:0007669"/>
    <property type="project" value="UniProtKB-KW"/>
</dbReference>
<evidence type="ECO:0000313" key="13">
    <source>
        <dbReference type="EMBL" id="TDR16331.1"/>
    </source>
</evidence>
<feature type="transmembrane region" description="Helical" evidence="10">
    <location>
        <begin position="125"/>
        <end position="144"/>
    </location>
</feature>
<evidence type="ECO:0000256" key="3">
    <source>
        <dbReference type="ARBA" id="ARBA00022475"/>
    </source>
</evidence>
<dbReference type="OrthoDB" id="9761451at2"/>
<feature type="transmembrane region" description="Helical" evidence="10">
    <location>
        <begin position="448"/>
        <end position="468"/>
    </location>
</feature>
<keyword evidence="3" id="KW-1003">Cell membrane</keyword>
<dbReference type="EMBL" id="SNZB01000008">
    <property type="protein sequence ID" value="TDR16331.1"/>
    <property type="molecule type" value="Genomic_DNA"/>
</dbReference>
<keyword evidence="5 10" id="KW-0812">Transmembrane</keyword>
<dbReference type="NCBIfam" id="TIGR00353">
    <property type="entry name" value="nrfE"/>
    <property type="match status" value="1"/>
</dbReference>
<evidence type="ECO:0000256" key="9">
    <source>
        <dbReference type="ARBA" id="ARBA00037230"/>
    </source>
</evidence>